<comment type="caution">
    <text evidence="2">The sequence shown here is derived from an EMBL/GenBank/DDBJ whole genome shotgun (WGS) entry which is preliminary data.</text>
</comment>
<sequence length="111" mass="12990">MERKAIGLEKDRIFKVINEKYENIKKLHVMAQVVENLVTIEKLTEDLKKAKHMTELEIEEKNKRIVDLDKEVSGLRKSLISLEEAMFTEKRQADELQVFKHINGSQQIGKL</sequence>
<keyword evidence="3" id="KW-1185">Reference proteome</keyword>
<evidence type="ECO:0000313" key="2">
    <source>
        <dbReference type="EMBL" id="RXH71963.1"/>
    </source>
</evidence>
<dbReference type="AlphaFoldDB" id="A0A498HSU7"/>
<name>A0A498HSU7_MALDO</name>
<evidence type="ECO:0000256" key="1">
    <source>
        <dbReference type="SAM" id="Coils"/>
    </source>
</evidence>
<gene>
    <name evidence="2" type="ORF">DVH24_025464</name>
</gene>
<dbReference type="Proteomes" id="UP000290289">
    <property type="component" value="Chromosome 16"/>
</dbReference>
<evidence type="ECO:0000313" key="3">
    <source>
        <dbReference type="Proteomes" id="UP000290289"/>
    </source>
</evidence>
<dbReference type="EMBL" id="RDQH01000342">
    <property type="protein sequence ID" value="RXH71963.1"/>
    <property type="molecule type" value="Genomic_DNA"/>
</dbReference>
<keyword evidence="1" id="KW-0175">Coiled coil</keyword>
<proteinExistence type="predicted"/>
<accession>A0A498HSU7</accession>
<feature type="coiled-coil region" evidence="1">
    <location>
        <begin position="40"/>
        <end position="85"/>
    </location>
</feature>
<organism evidence="2 3">
    <name type="scientific">Malus domestica</name>
    <name type="common">Apple</name>
    <name type="synonym">Pyrus malus</name>
    <dbReference type="NCBI Taxonomy" id="3750"/>
    <lineage>
        <taxon>Eukaryota</taxon>
        <taxon>Viridiplantae</taxon>
        <taxon>Streptophyta</taxon>
        <taxon>Embryophyta</taxon>
        <taxon>Tracheophyta</taxon>
        <taxon>Spermatophyta</taxon>
        <taxon>Magnoliopsida</taxon>
        <taxon>eudicotyledons</taxon>
        <taxon>Gunneridae</taxon>
        <taxon>Pentapetalae</taxon>
        <taxon>rosids</taxon>
        <taxon>fabids</taxon>
        <taxon>Rosales</taxon>
        <taxon>Rosaceae</taxon>
        <taxon>Amygdaloideae</taxon>
        <taxon>Maleae</taxon>
        <taxon>Malus</taxon>
    </lineage>
</organism>
<protein>
    <submittedName>
        <fullName evidence="2">Uncharacterized protein</fullName>
    </submittedName>
</protein>
<reference evidence="2 3" key="1">
    <citation type="submission" date="2018-10" db="EMBL/GenBank/DDBJ databases">
        <title>A high-quality apple genome assembly.</title>
        <authorList>
            <person name="Hu J."/>
        </authorList>
    </citation>
    <scope>NUCLEOTIDE SEQUENCE [LARGE SCALE GENOMIC DNA]</scope>
    <source>
        <strain evidence="3">cv. HFTH1</strain>
        <tissue evidence="2">Young leaf</tissue>
    </source>
</reference>